<organism evidence="9 10">
    <name type="scientific">Sphaerulina musiva (strain SO2202)</name>
    <name type="common">Poplar stem canker fungus</name>
    <name type="synonym">Septoria musiva</name>
    <dbReference type="NCBI Taxonomy" id="692275"/>
    <lineage>
        <taxon>Eukaryota</taxon>
        <taxon>Fungi</taxon>
        <taxon>Dikarya</taxon>
        <taxon>Ascomycota</taxon>
        <taxon>Pezizomycotina</taxon>
        <taxon>Dothideomycetes</taxon>
        <taxon>Dothideomycetidae</taxon>
        <taxon>Mycosphaerellales</taxon>
        <taxon>Mycosphaerellaceae</taxon>
        <taxon>Sphaerulina</taxon>
    </lineage>
</organism>
<dbReference type="PROSITE" id="PS51405">
    <property type="entry name" value="HEME_HALOPEROXIDASE"/>
    <property type="match status" value="1"/>
</dbReference>
<keyword evidence="6" id="KW-0408">Iron</keyword>
<dbReference type="RefSeq" id="XP_016759249.1">
    <property type="nucleotide sequence ID" value="XM_016908382.2"/>
</dbReference>
<dbReference type="eggNOG" id="ENOG502S6CG">
    <property type="taxonomic scope" value="Eukaryota"/>
</dbReference>
<comment type="cofactor">
    <cofactor evidence="1">
        <name>heme b</name>
        <dbReference type="ChEBI" id="CHEBI:60344"/>
    </cofactor>
</comment>
<keyword evidence="10" id="KW-1185">Reference proteome</keyword>
<evidence type="ECO:0000256" key="3">
    <source>
        <dbReference type="ARBA" id="ARBA00022617"/>
    </source>
</evidence>
<dbReference type="GeneID" id="27905519"/>
<dbReference type="HOGENOM" id="CLU_029871_3_2_1"/>
<dbReference type="GO" id="GO:0004601">
    <property type="term" value="F:peroxidase activity"/>
    <property type="evidence" value="ECO:0007669"/>
    <property type="project" value="UniProtKB-KW"/>
</dbReference>
<evidence type="ECO:0000256" key="7">
    <source>
        <dbReference type="ARBA" id="ARBA00025795"/>
    </source>
</evidence>
<dbReference type="InterPro" id="IPR000028">
    <property type="entry name" value="Chloroperoxidase"/>
</dbReference>
<keyword evidence="2 9" id="KW-0575">Peroxidase</keyword>
<reference evidence="9 10" key="1">
    <citation type="journal article" date="2012" name="PLoS Pathog.">
        <title>Diverse lifestyles and strategies of plant pathogenesis encoded in the genomes of eighteen Dothideomycetes fungi.</title>
        <authorList>
            <person name="Ohm R.A."/>
            <person name="Feau N."/>
            <person name="Henrissat B."/>
            <person name="Schoch C.L."/>
            <person name="Horwitz B.A."/>
            <person name="Barry K.W."/>
            <person name="Condon B.J."/>
            <person name="Copeland A.C."/>
            <person name="Dhillon B."/>
            <person name="Glaser F."/>
            <person name="Hesse C.N."/>
            <person name="Kosti I."/>
            <person name="LaButti K."/>
            <person name="Lindquist E.A."/>
            <person name="Lucas S."/>
            <person name="Salamov A.A."/>
            <person name="Bradshaw R.E."/>
            <person name="Ciuffetti L."/>
            <person name="Hamelin R.C."/>
            <person name="Kema G.H.J."/>
            <person name="Lawrence C."/>
            <person name="Scott J.A."/>
            <person name="Spatafora J.W."/>
            <person name="Turgeon B.G."/>
            <person name="de Wit P.J.G.M."/>
            <person name="Zhong S."/>
            <person name="Goodwin S.B."/>
            <person name="Grigoriev I.V."/>
        </authorList>
    </citation>
    <scope>NUCLEOTIDE SEQUENCE [LARGE SCALE GENOMIC DNA]</scope>
    <source>
        <strain evidence="9 10">SO2202</strain>
    </source>
</reference>
<keyword evidence="5" id="KW-0560">Oxidoreductase</keyword>
<dbReference type="Pfam" id="PF01328">
    <property type="entry name" value="Peroxidase_2"/>
    <property type="match status" value="1"/>
</dbReference>
<dbReference type="GO" id="GO:0046872">
    <property type="term" value="F:metal ion binding"/>
    <property type="evidence" value="ECO:0007669"/>
    <property type="project" value="UniProtKB-KW"/>
</dbReference>
<gene>
    <name evidence="9" type="ORF">SEPMUDRAFT_24294</name>
</gene>
<evidence type="ECO:0000256" key="6">
    <source>
        <dbReference type="ARBA" id="ARBA00023004"/>
    </source>
</evidence>
<evidence type="ECO:0000256" key="4">
    <source>
        <dbReference type="ARBA" id="ARBA00022723"/>
    </source>
</evidence>
<evidence type="ECO:0000313" key="10">
    <source>
        <dbReference type="Proteomes" id="UP000016931"/>
    </source>
</evidence>
<evidence type="ECO:0000256" key="1">
    <source>
        <dbReference type="ARBA" id="ARBA00001970"/>
    </source>
</evidence>
<evidence type="ECO:0000259" key="8">
    <source>
        <dbReference type="PROSITE" id="PS51405"/>
    </source>
</evidence>
<comment type="similarity">
    <text evidence="7">Belongs to the chloroperoxidase family.</text>
</comment>
<dbReference type="PANTHER" id="PTHR33577">
    <property type="entry name" value="STERIGMATOCYSTIN BIOSYNTHESIS PEROXIDASE STCC-RELATED"/>
    <property type="match status" value="1"/>
</dbReference>
<dbReference type="AlphaFoldDB" id="M3D0V9"/>
<feature type="non-terminal residue" evidence="9">
    <location>
        <position position="1"/>
    </location>
</feature>
<evidence type="ECO:0000256" key="5">
    <source>
        <dbReference type="ARBA" id="ARBA00023002"/>
    </source>
</evidence>
<feature type="domain" description="Heme haloperoxidase family profile" evidence="8">
    <location>
        <begin position="17"/>
        <end position="251"/>
    </location>
</feature>
<dbReference type="InterPro" id="IPR036851">
    <property type="entry name" value="Chloroperoxidase-like_sf"/>
</dbReference>
<name>M3D0V9_SPHMS</name>
<protein>
    <submittedName>
        <fullName evidence="9">Cloroperoxidase</fullName>
    </submittedName>
</protein>
<accession>M3D0V9</accession>
<dbReference type="Proteomes" id="UP000016931">
    <property type="component" value="Unassembled WGS sequence"/>
</dbReference>
<proteinExistence type="inferred from homology"/>
<dbReference type="SUPFAM" id="SSF47571">
    <property type="entry name" value="Cloroperoxidase"/>
    <property type="match status" value="1"/>
</dbReference>
<dbReference type="OMA" id="FTAFNEN"/>
<dbReference type="OrthoDB" id="407298at2759"/>
<evidence type="ECO:0000256" key="2">
    <source>
        <dbReference type="ARBA" id="ARBA00022559"/>
    </source>
</evidence>
<sequence length="363" mass="38612">STTTPFSATAQKISVSGIHAWRAPGPGDARGPCPGLNALANHGYLPRNGYATVLDLVTATTTVFGMGPMLATVLSVYGAAIDGSALAWSIGYNGPVIRGIGNSHGNYETDNSPMRGDLYQYGSNSDLVISQFEKFYSLQPNDNTANYNIDVLAQFRAIRFAESIEKNPYFYYGPFSGTTVSIAAYSFIYRFMANHTAEAPDGVLNGEVLKSFMAISGNPGSFTWTRGHERIPENWYRRSLTDGYELDGIQADGDVFQSTTPQSTGPGCNTGTVNSYVEIDSSYQDYDFSSPTAGVCFAVNTILGETSLGSVVTGLVEQLILPIQNSLGCATVPARNDSVANVCPGYAFYGGPTADIAPGAIQS</sequence>
<keyword evidence="3" id="KW-0349">Heme</keyword>
<feature type="non-terminal residue" evidence="9">
    <location>
        <position position="363"/>
    </location>
</feature>
<keyword evidence="4" id="KW-0479">Metal-binding</keyword>
<dbReference type="Gene3D" id="1.10.489.10">
    <property type="entry name" value="Chloroperoxidase-like"/>
    <property type="match status" value="1"/>
</dbReference>
<dbReference type="EMBL" id="KB456266">
    <property type="protein sequence ID" value="EMF11128.1"/>
    <property type="molecule type" value="Genomic_DNA"/>
</dbReference>
<evidence type="ECO:0000313" key="9">
    <source>
        <dbReference type="EMBL" id="EMF11128.1"/>
    </source>
</evidence>
<dbReference type="PANTHER" id="PTHR33577:SF1">
    <property type="entry name" value="HEME HALOPEROXIDASE FAMILY PROFILE DOMAIN-CONTAINING PROTEIN"/>
    <property type="match status" value="1"/>
</dbReference>